<keyword evidence="4" id="KW-0808">Transferase</keyword>
<dbReference type="PROSITE" id="PS50885">
    <property type="entry name" value="HAMP"/>
    <property type="match status" value="1"/>
</dbReference>
<keyword evidence="13" id="KW-1185">Reference proteome</keyword>
<dbReference type="Pfam" id="PF02518">
    <property type="entry name" value="HATPase_c"/>
    <property type="match status" value="1"/>
</dbReference>
<protein>
    <submittedName>
        <fullName evidence="12">HAMP domain-containing protein</fullName>
    </submittedName>
</protein>
<reference evidence="12 13" key="1">
    <citation type="submission" date="2019-10" db="EMBL/GenBank/DDBJ databases">
        <title>Description of Paenibacillus terrestris sp. nov.</title>
        <authorList>
            <person name="Carlier A."/>
            <person name="Qi S."/>
        </authorList>
    </citation>
    <scope>NUCLEOTIDE SEQUENCE [LARGE SCALE GENOMIC DNA]</scope>
    <source>
        <strain evidence="12 13">LMG 31458</strain>
    </source>
</reference>
<evidence type="ECO:0000256" key="9">
    <source>
        <dbReference type="SAM" id="Coils"/>
    </source>
</evidence>
<evidence type="ECO:0000256" key="10">
    <source>
        <dbReference type="SAM" id="Phobius"/>
    </source>
</evidence>
<sequence>MYCHMLLNLWRKALIHDNITENSRHRMEPMKTFFLRTLKGRMILYYCTIFIIFIALLGGVTYQIFMNVMTNQILHYTEKIIEEKRGSIDTYFHQVVNLVQISAGSQVLRDAIKQQDNQDSISKLFYQRQVSDYFTNILRFNSNISDFLIINEKGYIYAQSGATVNSAYNFFDQPWFQKITSDYFYVYFLGVHAKDYYILDNNNEGNVVSAIAPIYDINSVSSDRKVYLLCNLNVKGIESISNETQLEKTGYITILDQNNNPIYKKTGAQFSLDSELERTNYFNQESGYFTVGNGLKKYLIVYKTLKTTNWKVVAYIPYSEMYAHTDAIRYMVPISILVVIAIVVLASIIIAAQINKPLMRLTSKMYLIEGGHTDIQLFDDSTEEIEKLTRRIDSMIDKIKTLTEENFSYILQNKESELKILLSQINPHFLNNTLQSIKAMAVIGKTSEISRMVTLIGNMLRYAINSFQDVVTIQDEIEHITNYLKIQNYRYPEKFKFDIVISDELRRSTTPKLILQPVVENAILHAFQQLQEGRIELTFQAFKQGIEITIFDNGRGMTSEELEKVSKLSKFDPDEAYNGGVGLRNVHQRIRNKYGYPYGITLSSEINVGTTVTILIPRLGDA</sequence>
<evidence type="ECO:0000256" key="4">
    <source>
        <dbReference type="ARBA" id="ARBA00022679"/>
    </source>
</evidence>
<dbReference type="PANTHER" id="PTHR34220">
    <property type="entry name" value="SENSOR HISTIDINE KINASE YPDA"/>
    <property type="match status" value="1"/>
</dbReference>
<accession>A0ABX1XTB8</accession>
<dbReference type="Gene3D" id="3.30.565.10">
    <property type="entry name" value="Histidine kinase-like ATPase, C-terminal domain"/>
    <property type="match status" value="1"/>
</dbReference>
<keyword evidence="6" id="KW-0418">Kinase</keyword>
<keyword evidence="9" id="KW-0175">Coiled coil</keyword>
<dbReference type="CDD" id="cd12912">
    <property type="entry name" value="PDC2_MCP_like"/>
    <property type="match status" value="1"/>
</dbReference>
<evidence type="ECO:0000256" key="8">
    <source>
        <dbReference type="ARBA" id="ARBA00023136"/>
    </source>
</evidence>
<keyword evidence="3" id="KW-0597">Phosphoprotein</keyword>
<evidence type="ECO:0000256" key="1">
    <source>
        <dbReference type="ARBA" id="ARBA00004651"/>
    </source>
</evidence>
<dbReference type="Gene3D" id="6.10.340.10">
    <property type="match status" value="1"/>
</dbReference>
<evidence type="ECO:0000256" key="6">
    <source>
        <dbReference type="ARBA" id="ARBA00022777"/>
    </source>
</evidence>
<evidence type="ECO:0000256" key="7">
    <source>
        <dbReference type="ARBA" id="ARBA00022989"/>
    </source>
</evidence>
<organism evidence="12 13">
    <name type="scientific">Paenibacillus phytorum</name>
    <dbReference type="NCBI Taxonomy" id="2654977"/>
    <lineage>
        <taxon>Bacteria</taxon>
        <taxon>Bacillati</taxon>
        <taxon>Bacillota</taxon>
        <taxon>Bacilli</taxon>
        <taxon>Bacillales</taxon>
        <taxon>Paenibacillaceae</taxon>
        <taxon>Paenibacillus</taxon>
    </lineage>
</organism>
<dbReference type="InterPro" id="IPR036890">
    <property type="entry name" value="HATPase_C_sf"/>
</dbReference>
<feature type="transmembrane region" description="Helical" evidence="10">
    <location>
        <begin position="43"/>
        <end position="65"/>
    </location>
</feature>
<dbReference type="Pfam" id="PF06580">
    <property type="entry name" value="His_kinase"/>
    <property type="match status" value="1"/>
</dbReference>
<dbReference type="InterPro" id="IPR003660">
    <property type="entry name" value="HAMP_dom"/>
</dbReference>
<feature type="domain" description="HAMP" evidence="11">
    <location>
        <begin position="352"/>
        <end position="404"/>
    </location>
</feature>
<dbReference type="SUPFAM" id="SSF55874">
    <property type="entry name" value="ATPase domain of HSP90 chaperone/DNA topoisomerase II/histidine kinase"/>
    <property type="match status" value="1"/>
</dbReference>
<dbReference type="InterPro" id="IPR050640">
    <property type="entry name" value="Bact_2-comp_sensor_kinase"/>
</dbReference>
<evidence type="ECO:0000313" key="13">
    <source>
        <dbReference type="Proteomes" id="UP000616779"/>
    </source>
</evidence>
<dbReference type="Proteomes" id="UP000616779">
    <property type="component" value="Unassembled WGS sequence"/>
</dbReference>
<dbReference type="InterPro" id="IPR010559">
    <property type="entry name" value="Sig_transdc_His_kin_internal"/>
</dbReference>
<dbReference type="PANTHER" id="PTHR34220:SF7">
    <property type="entry name" value="SENSOR HISTIDINE KINASE YPDA"/>
    <property type="match status" value="1"/>
</dbReference>
<keyword evidence="8 10" id="KW-0472">Membrane</keyword>
<dbReference type="Gene3D" id="3.30.450.20">
    <property type="entry name" value="PAS domain"/>
    <property type="match status" value="1"/>
</dbReference>
<keyword evidence="5 10" id="KW-0812">Transmembrane</keyword>
<proteinExistence type="predicted"/>
<name>A0ABX1XTB8_9BACL</name>
<feature type="coiled-coil region" evidence="9">
    <location>
        <begin position="378"/>
        <end position="405"/>
    </location>
</feature>
<evidence type="ECO:0000256" key="2">
    <source>
        <dbReference type="ARBA" id="ARBA00022475"/>
    </source>
</evidence>
<evidence type="ECO:0000256" key="3">
    <source>
        <dbReference type="ARBA" id="ARBA00022553"/>
    </source>
</evidence>
<evidence type="ECO:0000256" key="5">
    <source>
        <dbReference type="ARBA" id="ARBA00022692"/>
    </source>
</evidence>
<evidence type="ECO:0000259" key="11">
    <source>
        <dbReference type="PROSITE" id="PS50885"/>
    </source>
</evidence>
<keyword evidence="7 10" id="KW-1133">Transmembrane helix</keyword>
<gene>
    <name evidence="12" type="ORF">GC098_09950</name>
</gene>
<comment type="caution">
    <text evidence="12">The sequence shown here is derived from an EMBL/GenBank/DDBJ whole genome shotgun (WGS) entry which is preliminary data.</text>
</comment>
<dbReference type="InterPro" id="IPR033479">
    <property type="entry name" value="dCache_1"/>
</dbReference>
<dbReference type="Pfam" id="PF02743">
    <property type="entry name" value="dCache_1"/>
    <property type="match status" value="1"/>
</dbReference>
<evidence type="ECO:0000313" key="12">
    <source>
        <dbReference type="EMBL" id="NOU71741.1"/>
    </source>
</evidence>
<dbReference type="EMBL" id="WHOA01000075">
    <property type="protein sequence ID" value="NOU71741.1"/>
    <property type="molecule type" value="Genomic_DNA"/>
</dbReference>
<feature type="transmembrane region" description="Helical" evidence="10">
    <location>
        <begin position="330"/>
        <end position="354"/>
    </location>
</feature>
<keyword evidence="2" id="KW-1003">Cell membrane</keyword>
<dbReference type="SMART" id="SM00387">
    <property type="entry name" value="HATPase_c"/>
    <property type="match status" value="1"/>
</dbReference>
<dbReference type="InterPro" id="IPR003594">
    <property type="entry name" value="HATPase_dom"/>
</dbReference>
<comment type="subcellular location">
    <subcellularLocation>
        <location evidence="1">Cell membrane</location>
        <topology evidence="1">Multi-pass membrane protein</topology>
    </subcellularLocation>
</comment>